<dbReference type="RefSeq" id="WP_386063781.1">
    <property type="nucleotide sequence ID" value="NZ_JBHTKL010000006.1"/>
</dbReference>
<evidence type="ECO:0000313" key="1">
    <source>
        <dbReference type="EMBL" id="MFD1021044.1"/>
    </source>
</evidence>
<reference evidence="2" key="1">
    <citation type="journal article" date="2019" name="Int. J. Syst. Evol. Microbiol.">
        <title>The Global Catalogue of Microorganisms (GCM) 10K type strain sequencing project: providing services to taxonomists for standard genome sequencing and annotation.</title>
        <authorList>
            <consortium name="The Broad Institute Genomics Platform"/>
            <consortium name="The Broad Institute Genome Sequencing Center for Infectious Disease"/>
            <person name="Wu L."/>
            <person name="Ma J."/>
        </authorList>
    </citation>
    <scope>NUCLEOTIDE SEQUENCE [LARGE SCALE GENOMIC DNA]</scope>
    <source>
        <strain evidence="2">CCUG 56607</strain>
    </source>
</reference>
<protein>
    <submittedName>
        <fullName evidence="1">NETI motif-containing protein</fullName>
    </submittedName>
</protein>
<proteinExistence type="predicted"/>
<evidence type="ECO:0000313" key="2">
    <source>
        <dbReference type="Proteomes" id="UP001596990"/>
    </source>
</evidence>
<sequence>MAKGKKMRFEVEEGETIDQCLDRMAKEGYTPVRRMEEPIFQEVTKDGKKDVEPVGRKIVFTAVKQ</sequence>
<keyword evidence="2" id="KW-1185">Reference proteome</keyword>
<name>A0ABW3L4R5_9BACI</name>
<dbReference type="Proteomes" id="UP001596990">
    <property type="component" value="Unassembled WGS sequence"/>
</dbReference>
<organism evidence="1 2">
    <name type="scientific">Thalassobacillus hwangdonensis</name>
    <dbReference type="NCBI Taxonomy" id="546108"/>
    <lineage>
        <taxon>Bacteria</taxon>
        <taxon>Bacillati</taxon>
        <taxon>Bacillota</taxon>
        <taxon>Bacilli</taxon>
        <taxon>Bacillales</taxon>
        <taxon>Bacillaceae</taxon>
        <taxon>Thalassobacillus</taxon>
    </lineage>
</organism>
<comment type="caution">
    <text evidence="1">The sequence shown here is derived from an EMBL/GenBank/DDBJ whole genome shotgun (WGS) entry which is preliminary data.</text>
</comment>
<accession>A0ABW3L4R5</accession>
<gene>
    <name evidence="1" type="ORF">ACFQ2J_17780</name>
</gene>
<dbReference type="Pfam" id="PF14044">
    <property type="entry name" value="NETI"/>
    <property type="match status" value="1"/>
</dbReference>
<dbReference type="InterPro" id="IPR025930">
    <property type="entry name" value="NETI"/>
</dbReference>
<dbReference type="EMBL" id="JBHTKL010000006">
    <property type="protein sequence ID" value="MFD1021044.1"/>
    <property type="molecule type" value="Genomic_DNA"/>
</dbReference>